<reference evidence="2 3" key="1">
    <citation type="submission" date="2015-11" db="EMBL/GenBank/DDBJ databases">
        <title>Genome Sequence of Bacillus simplex strain VanAntwerpen2.</title>
        <authorList>
            <person name="Couger M.B."/>
        </authorList>
    </citation>
    <scope>NUCLEOTIDE SEQUENCE [LARGE SCALE GENOMIC DNA]</scope>
    <source>
        <strain evidence="2 3">VanAntwerpen02</strain>
    </source>
</reference>
<sequence>MGKHVGSGSNETKYSGGEGRNTFYYAEKGFRGSICRGPFKTALFERSNLNWKNFVNHTF</sequence>
<evidence type="ECO:0000256" key="1">
    <source>
        <dbReference type="SAM" id="MobiDB-lite"/>
    </source>
</evidence>
<evidence type="ECO:0000313" key="3">
    <source>
        <dbReference type="Proteomes" id="UP000064189"/>
    </source>
</evidence>
<accession>A0A109N398</accession>
<protein>
    <submittedName>
        <fullName evidence="2">Uncharacterized protein</fullName>
    </submittedName>
</protein>
<name>A0A109N398_9BACI</name>
<comment type="caution">
    <text evidence="2">The sequence shown here is derived from an EMBL/GenBank/DDBJ whole genome shotgun (WGS) entry which is preliminary data.</text>
</comment>
<gene>
    <name evidence="2" type="ORF">AS888_03490</name>
</gene>
<proteinExistence type="predicted"/>
<organism evidence="2 3">
    <name type="scientific">Peribacillus simplex</name>
    <dbReference type="NCBI Taxonomy" id="1478"/>
    <lineage>
        <taxon>Bacteria</taxon>
        <taxon>Bacillati</taxon>
        <taxon>Bacillota</taxon>
        <taxon>Bacilli</taxon>
        <taxon>Bacillales</taxon>
        <taxon>Bacillaceae</taxon>
        <taxon>Peribacillus</taxon>
    </lineage>
</organism>
<evidence type="ECO:0000313" key="2">
    <source>
        <dbReference type="EMBL" id="KWW22685.1"/>
    </source>
</evidence>
<keyword evidence="3" id="KW-1185">Reference proteome</keyword>
<dbReference type="EMBL" id="LNNH01000002">
    <property type="protein sequence ID" value="KWW22685.1"/>
    <property type="molecule type" value="Genomic_DNA"/>
</dbReference>
<dbReference type="Proteomes" id="UP000064189">
    <property type="component" value="Unassembled WGS sequence"/>
</dbReference>
<dbReference type="AlphaFoldDB" id="A0A109N398"/>
<feature type="region of interest" description="Disordered" evidence="1">
    <location>
        <begin position="1"/>
        <end position="20"/>
    </location>
</feature>